<dbReference type="Gene3D" id="3.40.50.2300">
    <property type="match status" value="1"/>
</dbReference>
<dbReference type="Gene3D" id="1.10.3210.10">
    <property type="entry name" value="Hypothetical protein af1432"/>
    <property type="match status" value="1"/>
</dbReference>
<dbReference type="PANTHER" id="PTHR33525:SF3">
    <property type="entry name" value="RIBONUCLEASE Y"/>
    <property type="match status" value="1"/>
</dbReference>
<dbReference type="InterPro" id="IPR001789">
    <property type="entry name" value="Sig_transdc_resp-reg_receiver"/>
</dbReference>
<evidence type="ECO:0000256" key="1">
    <source>
        <dbReference type="ARBA" id="ARBA00018672"/>
    </source>
</evidence>
<keyword evidence="7" id="KW-1185">Reference proteome</keyword>
<dbReference type="SUPFAM" id="SSF109604">
    <property type="entry name" value="HD-domain/PDEase-like"/>
    <property type="match status" value="1"/>
</dbReference>
<protein>
    <recommendedName>
        <fullName evidence="1">Stage 0 sporulation protein A homolog</fullName>
    </recommendedName>
</protein>
<name>A0A1I3HA99_9FIRM</name>
<dbReference type="InterPro" id="IPR013976">
    <property type="entry name" value="HDOD"/>
</dbReference>
<dbReference type="OrthoDB" id="9788446at2"/>
<evidence type="ECO:0000313" key="6">
    <source>
        <dbReference type="EMBL" id="SFI32480.1"/>
    </source>
</evidence>
<dbReference type="Pfam" id="PF08668">
    <property type="entry name" value="HDOD"/>
    <property type="match status" value="1"/>
</dbReference>
<dbReference type="PANTHER" id="PTHR33525">
    <property type="match status" value="1"/>
</dbReference>
<dbReference type="InterPro" id="IPR052340">
    <property type="entry name" value="RNase_Y/CdgJ"/>
</dbReference>
<evidence type="ECO:0000313" key="7">
    <source>
        <dbReference type="Proteomes" id="UP000199287"/>
    </source>
</evidence>
<dbReference type="AlphaFoldDB" id="A0A1I3HA99"/>
<dbReference type="RefSeq" id="WP_093373626.1">
    <property type="nucleotide sequence ID" value="NZ_FOQA01000012.1"/>
</dbReference>
<evidence type="ECO:0000256" key="2">
    <source>
        <dbReference type="ARBA" id="ARBA00024867"/>
    </source>
</evidence>
<evidence type="ECO:0000259" key="5">
    <source>
        <dbReference type="PROSITE" id="PS51833"/>
    </source>
</evidence>
<reference evidence="7" key="1">
    <citation type="submission" date="2016-10" db="EMBL/GenBank/DDBJ databases">
        <authorList>
            <person name="Varghese N."/>
            <person name="Submissions S."/>
        </authorList>
    </citation>
    <scope>NUCLEOTIDE SEQUENCE [LARGE SCALE GENOMIC DNA]</scope>
    <source>
        <strain evidence="7">Z-7934</strain>
    </source>
</reference>
<evidence type="ECO:0000256" key="3">
    <source>
        <dbReference type="PROSITE-ProRule" id="PRU00169"/>
    </source>
</evidence>
<feature type="domain" description="HDOD" evidence="5">
    <location>
        <begin position="140"/>
        <end position="333"/>
    </location>
</feature>
<dbReference type="CDD" id="cd17569">
    <property type="entry name" value="REC_HupR-like"/>
    <property type="match status" value="1"/>
</dbReference>
<dbReference type="PROSITE" id="PS51833">
    <property type="entry name" value="HDOD"/>
    <property type="match status" value="1"/>
</dbReference>
<keyword evidence="3" id="KW-0597">Phosphoprotein</keyword>
<dbReference type="PROSITE" id="PS50110">
    <property type="entry name" value="RESPONSE_REGULATORY"/>
    <property type="match status" value="1"/>
</dbReference>
<feature type="modified residue" description="4-aspartylphosphate" evidence="3">
    <location>
        <position position="53"/>
    </location>
</feature>
<dbReference type="Pfam" id="PF00072">
    <property type="entry name" value="Response_reg"/>
    <property type="match status" value="1"/>
</dbReference>
<comment type="function">
    <text evidence="2">May play the central regulatory role in sporulation. It may be an element of the effector pathway responsible for the activation of sporulation genes in response to nutritional stress. Spo0A may act in concert with spo0H (a sigma factor) to control the expression of some genes that are critical to the sporulation process.</text>
</comment>
<evidence type="ECO:0000259" key="4">
    <source>
        <dbReference type="PROSITE" id="PS50110"/>
    </source>
</evidence>
<organism evidence="6 7">
    <name type="scientific">Tindallia magadiensis</name>
    <dbReference type="NCBI Taxonomy" id="69895"/>
    <lineage>
        <taxon>Bacteria</taxon>
        <taxon>Bacillati</taxon>
        <taxon>Bacillota</taxon>
        <taxon>Clostridia</taxon>
        <taxon>Peptostreptococcales</taxon>
        <taxon>Tindalliaceae</taxon>
        <taxon>Tindallia</taxon>
    </lineage>
</organism>
<dbReference type="STRING" id="69895.SAMN05192551_11221"/>
<dbReference type="EMBL" id="FOQA01000012">
    <property type="protein sequence ID" value="SFI32480.1"/>
    <property type="molecule type" value="Genomic_DNA"/>
</dbReference>
<dbReference type="SMART" id="SM00448">
    <property type="entry name" value="REC"/>
    <property type="match status" value="1"/>
</dbReference>
<dbReference type="GO" id="GO:0000160">
    <property type="term" value="P:phosphorelay signal transduction system"/>
    <property type="evidence" value="ECO:0007669"/>
    <property type="project" value="InterPro"/>
</dbReference>
<sequence length="394" mass="45330">MNRSILIVDDEQQVLRSLERLFLPTDYHILTAPGGHEALQLLEKTAVDMIISDMRMPGMNGYDLLSTVKTKYPHIVRIMLSGYSEEKVVMKALLDNTVKVYLFKPWNNQEMLDTISQIFETCHLLNNPQLMQLINKSSYLSTIEDTYRKIEKSIESEADIAKIAAIIEKDSVVTGEILRLANSVYIGARTGSLQTAITYIGLDHVKQMIRSTSILKLFLSSKKHRFLLNRLWKKSALSQQLYLNLHKYLLDKPVPDNCFSAALLHNIGIMFLLMQFEEPYAQLLLESEKNPEKTTELEMQLCGNSYEEVSGYLLNWWNLPFSVVEAALYHRIPFDERVINKEVAALVHLSRHYACQRLGFTEIEELDPRVFDYFGVDAPTIEDHISHIDLEDLT</sequence>
<gene>
    <name evidence="6" type="ORF">SAMN05192551_11221</name>
</gene>
<accession>A0A1I3HA99</accession>
<dbReference type="SUPFAM" id="SSF52172">
    <property type="entry name" value="CheY-like"/>
    <property type="match status" value="1"/>
</dbReference>
<feature type="domain" description="Response regulatory" evidence="4">
    <location>
        <begin position="4"/>
        <end position="119"/>
    </location>
</feature>
<proteinExistence type="predicted"/>
<dbReference type="Proteomes" id="UP000199287">
    <property type="component" value="Unassembled WGS sequence"/>
</dbReference>
<dbReference type="InterPro" id="IPR011006">
    <property type="entry name" value="CheY-like_superfamily"/>
</dbReference>